<reference evidence="8 10" key="2">
    <citation type="journal article" date="2013" name="Nature">
        <title>Insights into bilaterian evolution from three spiralian genomes.</title>
        <authorList>
            <person name="Simakov O."/>
            <person name="Marletaz F."/>
            <person name="Cho S.J."/>
            <person name="Edsinger-Gonzales E."/>
            <person name="Havlak P."/>
            <person name="Hellsten U."/>
            <person name="Kuo D.H."/>
            <person name="Larsson T."/>
            <person name="Lv J."/>
            <person name="Arendt D."/>
            <person name="Savage R."/>
            <person name="Osoegawa K."/>
            <person name="de Jong P."/>
            <person name="Grimwood J."/>
            <person name="Chapman J.A."/>
            <person name="Shapiro H."/>
            <person name="Aerts A."/>
            <person name="Otillar R.P."/>
            <person name="Terry A.Y."/>
            <person name="Boore J.L."/>
            <person name="Grigoriev I.V."/>
            <person name="Lindberg D.R."/>
            <person name="Seaver E.C."/>
            <person name="Weisblat D.A."/>
            <person name="Putnam N.H."/>
            <person name="Rokhsar D.S."/>
        </authorList>
    </citation>
    <scope>NUCLEOTIDE SEQUENCE</scope>
</reference>
<dbReference type="FunFam" id="1.10.720.30:FF:000032">
    <property type="entry name" value="Blast:SAP domain-containing ribonucleoprotein"/>
    <property type="match status" value="1"/>
</dbReference>
<dbReference type="KEGG" id="hro:HELRODRAFT_160514"/>
<feature type="domain" description="RRM" evidence="6">
    <location>
        <begin position="483"/>
        <end position="559"/>
    </location>
</feature>
<keyword evidence="2 4" id="KW-0694">RNA-binding</keyword>
<dbReference type="OrthoDB" id="79941at2759"/>
<evidence type="ECO:0000256" key="4">
    <source>
        <dbReference type="PROSITE-ProRule" id="PRU00176"/>
    </source>
</evidence>
<evidence type="ECO:0000259" key="6">
    <source>
        <dbReference type="PROSITE" id="PS50102"/>
    </source>
</evidence>
<reference evidence="9" key="3">
    <citation type="submission" date="2015-06" db="UniProtKB">
        <authorList>
            <consortium name="EnsemblMetazoa"/>
        </authorList>
    </citation>
    <scope>IDENTIFICATION</scope>
</reference>
<gene>
    <name evidence="9" type="primary">20198775</name>
    <name evidence="8" type="ORF">HELRODRAFT_160514</name>
</gene>
<evidence type="ECO:0000256" key="2">
    <source>
        <dbReference type="ARBA" id="ARBA00022884"/>
    </source>
</evidence>
<dbReference type="Proteomes" id="UP000015101">
    <property type="component" value="Unassembled WGS sequence"/>
</dbReference>
<dbReference type="InterPro" id="IPR000504">
    <property type="entry name" value="RRM_dom"/>
</dbReference>
<dbReference type="InterPro" id="IPR035979">
    <property type="entry name" value="RBD_domain_sf"/>
</dbReference>
<dbReference type="eggNOG" id="KOG4661">
    <property type="taxonomic scope" value="Eukaryota"/>
</dbReference>
<dbReference type="SUPFAM" id="SSF68906">
    <property type="entry name" value="SAP domain"/>
    <property type="match status" value="1"/>
</dbReference>
<dbReference type="PROSITE" id="PS50102">
    <property type="entry name" value="RRM"/>
    <property type="match status" value="2"/>
</dbReference>
<dbReference type="Gene3D" id="3.30.70.330">
    <property type="match status" value="2"/>
</dbReference>
<dbReference type="GO" id="GO:0003723">
    <property type="term" value="F:RNA binding"/>
    <property type="evidence" value="ECO:0007669"/>
    <property type="project" value="UniProtKB-UniRule"/>
</dbReference>
<feature type="compositionally biased region" description="Basic and acidic residues" evidence="5">
    <location>
        <begin position="74"/>
        <end position="83"/>
    </location>
</feature>
<feature type="region of interest" description="Disordered" evidence="5">
    <location>
        <begin position="721"/>
        <end position="756"/>
    </location>
</feature>
<organism evidence="9 10">
    <name type="scientific">Helobdella robusta</name>
    <name type="common">Californian leech</name>
    <dbReference type="NCBI Taxonomy" id="6412"/>
    <lineage>
        <taxon>Eukaryota</taxon>
        <taxon>Metazoa</taxon>
        <taxon>Spiralia</taxon>
        <taxon>Lophotrochozoa</taxon>
        <taxon>Annelida</taxon>
        <taxon>Clitellata</taxon>
        <taxon>Hirudinea</taxon>
        <taxon>Rhynchobdellida</taxon>
        <taxon>Glossiphoniidae</taxon>
        <taxon>Helobdella</taxon>
    </lineage>
</organism>
<sequence length="776" mass="85680">MAVKKLSELTVAELKHELKKRKLEVAGDKATLLARLKKSLVEDGKFKANATKNKTDDQRVVEKTPINTESTSQETKDVAKPDSSEQLAASSSKVETDISALKKTSPVKNDCKNENSCLSSMGTEQNNENLQDQSKMSLTKTTSSESQIDFDTKAITDNSTLLGSIDKSCDKQIKPCGSVKENVLQTVSEKIPENVKHVAAKELPKSQEENVMNAKNLVSAKKEETKIVKEETKIVKEETKNVSMTTEITPTVKRSVIPNSEAVLSNQSVGPSVKNDTTKKEDEKKISDLPKSLWITGLVGAVKASDLKQAFGKYGKVSSAKIVTSAKNPGSKCFGLIAMQTHEEAKACIVQFHNKVLLGSTVTVEFDVKRRIAKPIQEPQLNVVSKKLEAKDNVQNLVTKTPEKLQDSKVQETHASTTFKDNLTTSTPVPGVKHIELATVTPIAKSEAVKSTNVPAQASDKNTSQQSVIDNKPVTTKPENESTSVWLSGLPSKIKAADLKTLCLISGKVLAAKVVASSKSETYFGLVTMSTKDEAEGCVKKLDKHVYEGKPLSCEMAPYDNVTPELLKHFAKAKDQPSSNDNKKEENKKPNDETKKKDSNDNGSKVDKHSGNDSSFSKNKSSNSSRNMGNRNSGNYRRGGYNNYRGGSNRNIPSLMERSSFNRSNQFSRSSALSVDPIVRNYNVNMDRNRLEHEQMEAERAKMLLYQEQQRQQQMSAFRDGWSQAPSRMKRSYDSNDDFYWGPPPNQSSSKRFAPNSLYPSTSYDSRMGSGQIIFF</sequence>
<dbReference type="PANTHER" id="PTHR15683">
    <property type="entry name" value="SCAFFOLD ATTACHMENT FACTOR B-RELATED"/>
    <property type="match status" value="1"/>
</dbReference>
<evidence type="ECO:0000256" key="3">
    <source>
        <dbReference type="ARBA" id="ARBA00023242"/>
    </source>
</evidence>
<accession>T1EQC5</accession>
<dbReference type="PANTHER" id="PTHR15683:SF8">
    <property type="entry name" value="SCAFFOLD ATTACHMENT FACTOR B, ISOFORM B"/>
    <property type="match status" value="1"/>
</dbReference>
<evidence type="ECO:0008006" key="11">
    <source>
        <dbReference type="Google" id="ProtNLM"/>
    </source>
</evidence>
<dbReference type="HOGENOM" id="CLU_360677_0_0_1"/>
<dbReference type="CDD" id="cd12417">
    <property type="entry name" value="RRM_SAFB_like"/>
    <property type="match status" value="1"/>
</dbReference>
<evidence type="ECO:0000256" key="5">
    <source>
        <dbReference type="SAM" id="MobiDB-lite"/>
    </source>
</evidence>
<dbReference type="InterPro" id="IPR003034">
    <property type="entry name" value="SAP_dom"/>
</dbReference>
<dbReference type="EMBL" id="KB096324">
    <property type="protein sequence ID" value="ESO06348.1"/>
    <property type="molecule type" value="Genomic_DNA"/>
</dbReference>
<name>T1EQC5_HELRO</name>
<dbReference type="GO" id="GO:0050684">
    <property type="term" value="P:regulation of mRNA processing"/>
    <property type="evidence" value="ECO:0000318"/>
    <property type="project" value="GO_Central"/>
</dbReference>
<evidence type="ECO:0000313" key="8">
    <source>
        <dbReference type="EMBL" id="ESO06348.1"/>
    </source>
</evidence>
<proteinExistence type="predicted"/>
<dbReference type="Pfam" id="PF00076">
    <property type="entry name" value="RRM_1"/>
    <property type="match status" value="2"/>
</dbReference>
<dbReference type="InterPro" id="IPR012677">
    <property type="entry name" value="Nucleotide-bd_a/b_plait_sf"/>
</dbReference>
<dbReference type="EnsemblMetazoa" id="HelroT160514">
    <property type="protein sequence ID" value="HelroP160514"/>
    <property type="gene ID" value="HelroG160514"/>
</dbReference>
<keyword evidence="3" id="KW-0539">Nucleus</keyword>
<dbReference type="InParanoid" id="T1EQC5"/>
<evidence type="ECO:0000313" key="10">
    <source>
        <dbReference type="Proteomes" id="UP000015101"/>
    </source>
</evidence>
<dbReference type="GO" id="GO:0043565">
    <property type="term" value="F:sequence-specific DNA binding"/>
    <property type="evidence" value="ECO:0000318"/>
    <property type="project" value="GO_Central"/>
</dbReference>
<feature type="compositionally biased region" description="Polar residues" evidence="5">
    <location>
        <begin position="114"/>
        <end position="147"/>
    </location>
</feature>
<feature type="region of interest" description="Disordered" evidence="5">
    <location>
        <begin position="571"/>
        <end position="655"/>
    </location>
</feature>
<reference evidence="10" key="1">
    <citation type="submission" date="2012-12" db="EMBL/GenBank/DDBJ databases">
        <authorList>
            <person name="Hellsten U."/>
            <person name="Grimwood J."/>
            <person name="Chapman J.A."/>
            <person name="Shapiro H."/>
            <person name="Aerts A."/>
            <person name="Otillar R.P."/>
            <person name="Terry A.Y."/>
            <person name="Boore J.L."/>
            <person name="Simakov O."/>
            <person name="Marletaz F."/>
            <person name="Cho S.-J."/>
            <person name="Edsinger-Gonzales E."/>
            <person name="Havlak P."/>
            <person name="Kuo D.-H."/>
            <person name="Larsson T."/>
            <person name="Lv J."/>
            <person name="Arendt D."/>
            <person name="Savage R."/>
            <person name="Osoegawa K."/>
            <person name="de Jong P."/>
            <person name="Lindberg D.R."/>
            <person name="Seaver E.C."/>
            <person name="Weisblat D.A."/>
            <person name="Putnam N.H."/>
            <person name="Grigoriev I.V."/>
            <person name="Rokhsar D.S."/>
        </authorList>
    </citation>
    <scope>NUCLEOTIDE SEQUENCE</scope>
</reference>
<dbReference type="SMART" id="SM00513">
    <property type="entry name" value="SAP"/>
    <property type="match status" value="1"/>
</dbReference>
<feature type="domain" description="SAP" evidence="7">
    <location>
        <begin position="6"/>
        <end position="40"/>
    </location>
</feature>
<evidence type="ECO:0000313" key="9">
    <source>
        <dbReference type="EnsemblMetazoa" id="HelroP160514"/>
    </source>
</evidence>
<dbReference type="SUPFAM" id="SSF54928">
    <property type="entry name" value="RNA-binding domain, RBD"/>
    <property type="match status" value="2"/>
</dbReference>
<feature type="compositionally biased region" description="Basic and acidic residues" evidence="5">
    <location>
        <begin position="53"/>
        <end position="62"/>
    </location>
</feature>
<dbReference type="GO" id="GO:0006357">
    <property type="term" value="P:regulation of transcription by RNA polymerase II"/>
    <property type="evidence" value="ECO:0000318"/>
    <property type="project" value="GO_Central"/>
</dbReference>
<dbReference type="RefSeq" id="XP_009015716.1">
    <property type="nucleotide sequence ID" value="XM_009017468.1"/>
</dbReference>
<evidence type="ECO:0000256" key="1">
    <source>
        <dbReference type="ARBA" id="ARBA00004123"/>
    </source>
</evidence>
<dbReference type="GO" id="GO:0005634">
    <property type="term" value="C:nucleus"/>
    <property type="evidence" value="ECO:0000318"/>
    <property type="project" value="GO_Central"/>
</dbReference>
<feature type="compositionally biased region" description="Low complexity" evidence="5">
    <location>
        <begin position="612"/>
        <end position="651"/>
    </location>
</feature>
<protein>
    <recommendedName>
        <fullName evidence="11">SAFB-like transcription modulator</fullName>
    </recommendedName>
</protein>
<dbReference type="Gene3D" id="1.10.720.30">
    <property type="entry name" value="SAP domain"/>
    <property type="match status" value="1"/>
</dbReference>
<dbReference type="STRING" id="6412.T1EQC5"/>
<dbReference type="SMART" id="SM00360">
    <property type="entry name" value="RRM"/>
    <property type="match status" value="2"/>
</dbReference>
<feature type="compositionally biased region" description="Polar residues" evidence="5">
    <location>
        <begin position="84"/>
        <end position="93"/>
    </location>
</feature>
<dbReference type="InterPro" id="IPR051738">
    <property type="entry name" value="SAF_Modulators"/>
</dbReference>
<dbReference type="PROSITE" id="PS50800">
    <property type="entry name" value="SAP"/>
    <property type="match status" value="1"/>
</dbReference>
<dbReference type="AlphaFoldDB" id="T1EQC5"/>
<feature type="region of interest" description="Disordered" evidence="5">
    <location>
        <begin position="47"/>
        <end position="147"/>
    </location>
</feature>
<dbReference type="InterPro" id="IPR036361">
    <property type="entry name" value="SAP_dom_sf"/>
</dbReference>
<comment type="subcellular location">
    <subcellularLocation>
        <location evidence="1">Nucleus</location>
    </subcellularLocation>
</comment>
<dbReference type="EMBL" id="AMQM01000612">
    <property type="status" value="NOT_ANNOTATED_CDS"/>
    <property type="molecule type" value="Genomic_DNA"/>
</dbReference>
<feature type="domain" description="RRM" evidence="6">
    <location>
        <begin position="291"/>
        <end position="369"/>
    </location>
</feature>
<evidence type="ECO:0000259" key="7">
    <source>
        <dbReference type="PROSITE" id="PS50800"/>
    </source>
</evidence>
<dbReference type="Pfam" id="PF02037">
    <property type="entry name" value="SAP"/>
    <property type="match status" value="1"/>
</dbReference>
<keyword evidence="10" id="KW-1185">Reference proteome</keyword>
<feature type="compositionally biased region" description="Basic and acidic residues" evidence="5">
    <location>
        <begin position="571"/>
        <end position="611"/>
    </location>
</feature>
<dbReference type="GeneID" id="20198775"/>
<dbReference type="CTD" id="20198775"/>